<sequence>MLDFIDENLFSIITNLDKFFEKYYTNFIGVGKAIGSILCLVVVAIEAYQMMLLKKGIDVLALLRPILIAVVITNWLNFTAGLRLPFEGLEGWASKVYNKELAIVKSKDTQRWEKQFEQYKLLQDARAKAEVASDNVKSDENIFEKLGSKVEDMFQKITDIYKVVQDFRITLQNSIMETIILYLANFIWQFAVFLTFFIKEVGLGILTITGPITFGLSVTPIWKDAWASWVSRYLSFCLYGFVAYIIMAAALQIFDYGITVDLERLTKTNLSFSTLSGITCNWLYPLLGACVGAFGLKMTPEIVTWIFPAGTSQAAQHFINGINSAASKATTKTIKASAGAAGL</sequence>
<reference evidence="2 3" key="1">
    <citation type="submission" date="2019-03" db="EMBL/GenBank/DDBJ databases">
        <title>Porphyromonas levii Isolated from the Uterus of Dairy Cows.</title>
        <authorList>
            <person name="Francis A.M."/>
        </authorList>
    </citation>
    <scope>NUCLEOTIDE SEQUENCE [LARGE SCALE GENOMIC DNA]</scope>
    <source>
        <strain evidence="2 3">AF5678</strain>
    </source>
</reference>
<evidence type="ECO:0000259" key="1">
    <source>
        <dbReference type="Pfam" id="PF07863"/>
    </source>
</evidence>
<dbReference type="AlphaFoldDB" id="A0A4Y8WMI7"/>
<protein>
    <recommendedName>
        <fullName evidence="1">Conjugative transposon TraJ C-terminal domain-containing protein</fullName>
    </recommendedName>
</protein>
<evidence type="ECO:0000313" key="2">
    <source>
        <dbReference type="EMBL" id="TFH94011.1"/>
    </source>
</evidence>
<dbReference type="Pfam" id="PF07863">
    <property type="entry name" value="CtnDOT_TraJ"/>
    <property type="match status" value="1"/>
</dbReference>
<dbReference type="InterPro" id="IPR012424">
    <property type="entry name" value="Conjugative_transposon_TraJ_C"/>
</dbReference>
<name>A0A4Y8WMI7_9PORP</name>
<dbReference type="EMBL" id="SPNC01000220">
    <property type="protein sequence ID" value="TFH94011.1"/>
    <property type="molecule type" value="Genomic_DNA"/>
</dbReference>
<proteinExistence type="predicted"/>
<evidence type="ECO:0000313" key="3">
    <source>
        <dbReference type="Proteomes" id="UP000297225"/>
    </source>
</evidence>
<dbReference type="RefSeq" id="WP_134849267.1">
    <property type="nucleotide sequence ID" value="NZ_CP197400.1"/>
</dbReference>
<accession>A0A4Y8WMI7</accession>
<comment type="caution">
    <text evidence="2">The sequence shown here is derived from an EMBL/GenBank/DDBJ whole genome shotgun (WGS) entry which is preliminary data.</text>
</comment>
<feature type="domain" description="Conjugative transposon TraJ C-terminal" evidence="1">
    <location>
        <begin position="23"/>
        <end position="341"/>
    </location>
</feature>
<dbReference type="OrthoDB" id="1063147at2"/>
<organism evidence="2 3">
    <name type="scientific">Porphyromonas levii</name>
    <dbReference type="NCBI Taxonomy" id="28114"/>
    <lineage>
        <taxon>Bacteria</taxon>
        <taxon>Pseudomonadati</taxon>
        <taxon>Bacteroidota</taxon>
        <taxon>Bacteroidia</taxon>
        <taxon>Bacteroidales</taxon>
        <taxon>Porphyromonadaceae</taxon>
        <taxon>Porphyromonas</taxon>
    </lineage>
</organism>
<gene>
    <name evidence="2" type="ORF">E4P47_09340</name>
</gene>
<dbReference type="Proteomes" id="UP000297225">
    <property type="component" value="Unassembled WGS sequence"/>
</dbReference>
<keyword evidence="3" id="KW-1185">Reference proteome</keyword>